<protein>
    <recommendedName>
        <fullName evidence="3">F-box domain-containing protein</fullName>
    </recommendedName>
</protein>
<comment type="caution">
    <text evidence="1">The sequence shown here is derived from an EMBL/GenBank/DDBJ whole genome shotgun (WGS) entry which is preliminary data.</text>
</comment>
<accession>A0A409WBK6</accession>
<name>A0A409WBK6_9AGAR</name>
<gene>
    <name evidence="1" type="ORF">CVT24_000741</name>
</gene>
<proteinExistence type="predicted"/>
<evidence type="ECO:0000313" key="1">
    <source>
        <dbReference type="EMBL" id="PPQ75886.1"/>
    </source>
</evidence>
<evidence type="ECO:0008006" key="3">
    <source>
        <dbReference type="Google" id="ProtNLM"/>
    </source>
</evidence>
<dbReference type="Proteomes" id="UP000284842">
    <property type="component" value="Unassembled WGS sequence"/>
</dbReference>
<keyword evidence="2" id="KW-1185">Reference proteome</keyword>
<dbReference type="InParanoid" id="A0A409WBK6"/>
<dbReference type="AlphaFoldDB" id="A0A409WBK6"/>
<reference evidence="1 2" key="1">
    <citation type="journal article" date="2018" name="Evol. Lett.">
        <title>Horizontal gene cluster transfer increased hallucinogenic mushroom diversity.</title>
        <authorList>
            <person name="Reynolds H.T."/>
            <person name="Vijayakumar V."/>
            <person name="Gluck-Thaler E."/>
            <person name="Korotkin H.B."/>
            <person name="Matheny P.B."/>
            <person name="Slot J.C."/>
        </authorList>
    </citation>
    <scope>NUCLEOTIDE SEQUENCE [LARGE SCALE GENOMIC DNA]</scope>
    <source>
        <strain evidence="1 2">2629</strain>
    </source>
</reference>
<sequence length="339" mass="38918">MDQLPAEIWTQIISHACNDNGFTARSLSQTSHYFHTLSKPFRFRSVVVRGIPQLINFCRILEATADRDRIVKNLFLSTYQHDYEYLNPNPRYKLALLEFYKPGGDPRRFQPTPEEIVDEYEELVIHCLMRILVVVSSTVRNLYIWCTHDRVFLLPPIPLPELVSLTMAGPYTSIQKASSELTPTFPELRRLQLSDLYIGASSMLFTTLKECTPNLTHLRLEPANPYSDGFRTEIKKILNFPHVQNERSDLAPNSTIAFPGSLEKLIIHPGYLEESGGCMTSRLNQFASITALKRLADDPRVIVCMEYPHSRDEDAEEQENVDKWLLSISTANQGIWEEQ</sequence>
<dbReference type="EMBL" id="NHTK01005631">
    <property type="protein sequence ID" value="PPQ75886.1"/>
    <property type="molecule type" value="Genomic_DNA"/>
</dbReference>
<evidence type="ECO:0000313" key="2">
    <source>
        <dbReference type="Proteomes" id="UP000284842"/>
    </source>
</evidence>
<organism evidence="1 2">
    <name type="scientific">Panaeolus cyanescens</name>
    <dbReference type="NCBI Taxonomy" id="181874"/>
    <lineage>
        <taxon>Eukaryota</taxon>
        <taxon>Fungi</taxon>
        <taxon>Dikarya</taxon>
        <taxon>Basidiomycota</taxon>
        <taxon>Agaricomycotina</taxon>
        <taxon>Agaricomycetes</taxon>
        <taxon>Agaricomycetidae</taxon>
        <taxon>Agaricales</taxon>
        <taxon>Agaricineae</taxon>
        <taxon>Galeropsidaceae</taxon>
        <taxon>Panaeolus</taxon>
    </lineage>
</organism>
<dbReference type="OrthoDB" id="2748701at2759"/>